<protein>
    <recommendedName>
        <fullName evidence="5">Ribose 5-phosphate isomerase B</fullName>
    </recommendedName>
</protein>
<dbReference type="AlphaFoldDB" id="A0A8J3K415"/>
<dbReference type="RefSeq" id="WP_191842865.1">
    <property type="nucleotide sequence ID" value="NZ_BAAALB010000028.1"/>
</dbReference>
<dbReference type="InterPro" id="IPR003500">
    <property type="entry name" value="RpiB_LacA_LacB"/>
</dbReference>
<evidence type="ECO:0000313" key="3">
    <source>
        <dbReference type="EMBL" id="GIF90315.1"/>
    </source>
</evidence>
<comment type="caution">
    <text evidence="3">The sequence shown here is derived from an EMBL/GenBank/DDBJ whole genome shotgun (WGS) entry which is preliminary data.</text>
</comment>
<proteinExistence type="inferred from homology"/>
<name>A0A8J3K415_9ACTN</name>
<dbReference type="EMBL" id="BONG01000022">
    <property type="protein sequence ID" value="GIF90315.1"/>
    <property type="molecule type" value="Genomic_DNA"/>
</dbReference>
<dbReference type="InterPro" id="IPR029044">
    <property type="entry name" value="Nucleotide-diphossugar_trans"/>
</dbReference>
<evidence type="ECO:0008006" key="5">
    <source>
        <dbReference type="Google" id="ProtNLM"/>
    </source>
</evidence>
<dbReference type="Proteomes" id="UP000619293">
    <property type="component" value="Unassembled WGS sequence"/>
</dbReference>
<dbReference type="Pfam" id="PF02502">
    <property type="entry name" value="LacAB_rpiB"/>
    <property type="match status" value="1"/>
</dbReference>
<organism evidence="3 4">
    <name type="scientific">Catellatospora chokoriensis</name>
    <dbReference type="NCBI Taxonomy" id="310353"/>
    <lineage>
        <taxon>Bacteria</taxon>
        <taxon>Bacillati</taxon>
        <taxon>Actinomycetota</taxon>
        <taxon>Actinomycetes</taxon>
        <taxon>Micromonosporales</taxon>
        <taxon>Micromonosporaceae</taxon>
        <taxon>Catellatospora</taxon>
    </lineage>
</organism>
<dbReference type="Gene3D" id="3.90.550.10">
    <property type="entry name" value="Spore Coat Polysaccharide Biosynthesis Protein SpsA, Chain A"/>
    <property type="match status" value="1"/>
</dbReference>
<evidence type="ECO:0000256" key="2">
    <source>
        <dbReference type="ARBA" id="ARBA00023235"/>
    </source>
</evidence>
<dbReference type="InterPro" id="IPR036569">
    <property type="entry name" value="RpiB_LacA_LacB_sf"/>
</dbReference>
<comment type="similarity">
    <text evidence="1">Belongs to the LacAB/RpiB family.</text>
</comment>
<dbReference type="PANTHER" id="PTHR43732:SF1">
    <property type="entry name" value="RIBOSE 5-PHOSPHATE ISOMERASE"/>
    <property type="match status" value="1"/>
</dbReference>
<gene>
    <name evidence="3" type="ORF">Cch02nite_37590</name>
</gene>
<accession>A0A8J3K415</accession>
<dbReference type="InterPro" id="IPR051812">
    <property type="entry name" value="SPI_LacAB/RpiB"/>
</dbReference>
<evidence type="ECO:0000313" key="4">
    <source>
        <dbReference type="Proteomes" id="UP000619293"/>
    </source>
</evidence>
<keyword evidence="2" id="KW-0413">Isomerase</keyword>
<keyword evidence="4" id="KW-1185">Reference proteome</keyword>
<dbReference type="NCBIfam" id="TIGR00689">
    <property type="entry name" value="rpiB_lacA_lacB"/>
    <property type="match status" value="1"/>
</dbReference>
<dbReference type="SUPFAM" id="SSF89623">
    <property type="entry name" value="Ribose/Galactose isomerase RpiB/AlsB"/>
    <property type="match status" value="1"/>
</dbReference>
<dbReference type="GO" id="GO:0005975">
    <property type="term" value="P:carbohydrate metabolic process"/>
    <property type="evidence" value="ECO:0007669"/>
    <property type="project" value="InterPro"/>
</dbReference>
<dbReference type="Gene3D" id="3.40.1400.10">
    <property type="entry name" value="Sugar-phosphate isomerase, RpiB/LacA/LacB"/>
    <property type="match status" value="1"/>
</dbReference>
<sequence>MTARILLAYDGLGAPLSEAIVEELGAHGYETVLVAGSGRHDYPDLAAAACTAFNGGGYASVVLVCGTGLGMSIVANKFPGIRAARCTDEYSVEKARRHSDANVLALAANLTPSERARSLVRSWVGHRFDSARSIPKIARIASIEESERRGDRAATTPVVVLAKGLGSRLAPVAATTHKTMELIAGRPILWWLLRDLAGADALARTSVVLREADAGAAALCREFGVAVEFSSPTGYLRDVHAVASAAGTAVTVVEGDSFVQPGSVGRFVEFCGRLPADAGFAFATAAPPARWDYPIQWVGVDDRGRVRRFGRDIEPTALMACGLWHWTPAEVAQMPRAIEQGLSFTRFVADRIAAGTAVATFGVAGAHNVNTAVSLEQAREWAESTVAVAPDPAVTR</sequence>
<evidence type="ECO:0000256" key="1">
    <source>
        <dbReference type="ARBA" id="ARBA00008754"/>
    </source>
</evidence>
<dbReference type="PANTHER" id="PTHR43732">
    <property type="entry name" value="RIBOSE 5-PHOSPHATE ISOMERASE-RELATED"/>
    <property type="match status" value="1"/>
</dbReference>
<dbReference type="GO" id="GO:0016861">
    <property type="term" value="F:intramolecular oxidoreductase activity, interconverting aldoses and ketoses"/>
    <property type="evidence" value="ECO:0007669"/>
    <property type="project" value="UniProtKB-ARBA"/>
</dbReference>
<dbReference type="SUPFAM" id="SSF53448">
    <property type="entry name" value="Nucleotide-diphospho-sugar transferases"/>
    <property type="match status" value="1"/>
</dbReference>
<reference evidence="3 4" key="1">
    <citation type="submission" date="2021-01" db="EMBL/GenBank/DDBJ databases">
        <title>Whole genome shotgun sequence of Catellatospora chokoriensis NBRC 107358.</title>
        <authorList>
            <person name="Komaki H."/>
            <person name="Tamura T."/>
        </authorList>
    </citation>
    <scope>NUCLEOTIDE SEQUENCE [LARGE SCALE GENOMIC DNA]</scope>
    <source>
        <strain evidence="3 4">NBRC 107358</strain>
    </source>
</reference>